<dbReference type="EMBL" id="JAEAOA010001348">
    <property type="protein sequence ID" value="KAK3609477.1"/>
    <property type="molecule type" value="Genomic_DNA"/>
</dbReference>
<evidence type="ECO:0000256" key="1">
    <source>
        <dbReference type="ARBA" id="ARBA00004613"/>
    </source>
</evidence>
<dbReference type="Proteomes" id="UP001195483">
    <property type="component" value="Unassembled WGS sequence"/>
</dbReference>
<gene>
    <name evidence="6" type="ORF">CHS0354_022235</name>
</gene>
<dbReference type="SUPFAM" id="SSF57501">
    <property type="entry name" value="Cystine-knot cytokines"/>
    <property type="match status" value="1"/>
</dbReference>
<keyword evidence="3" id="KW-0964">Secreted</keyword>
<comment type="similarity">
    <text evidence="2">Belongs to the IL-17 family.</text>
</comment>
<evidence type="ECO:0000256" key="4">
    <source>
        <dbReference type="ARBA" id="ARBA00022729"/>
    </source>
</evidence>
<reference evidence="6" key="2">
    <citation type="journal article" date="2021" name="Genome Biol. Evol.">
        <title>Developing a high-quality reference genome for a parasitic bivalve with doubly uniparental inheritance (Bivalvia: Unionida).</title>
        <authorList>
            <person name="Smith C.H."/>
        </authorList>
    </citation>
    <scope>NUCLEOTIDE SEQUENCE</scope>
    <source>
        <strain evidence="6">CHS0354</strain>
        <tissue evidence="6">Mantle</tissue>
    </source>
</reference>
<evidence type="ECO:0000256" key="2">
    <source>
        <dbReference type="ARBA" id="ARBA00007236"/>
    </source>
</evidence>
<organism evidence="6 7">
    <name type="scientific">Potamilus streckersoni</name>
    <dbReference type="NCBI Taxonomy" id="2493646"/>
    <lineage>
        <taxon>Eukaryota</taxon>
        <taxon>Metazoa</taxon>
        <taxon>Spiralia</taxon>
        <taxon>Lophotrochozoa</taxon>
        <taxon>Mollusca</taxon>
        <taxon>Bivalvia</taxon>
        <taxon>Autobranchia</taxon>
        <taxon>Heteroconchia</taxon>
        <taxon>Palaeoheterodonta</taxon>
        <taxon>Unionida</taxon>
        <taxon>Unionoidea</taxon>
        <taxon>Unionidae</taxon>
        <taxon>Ambleminae</taxon>
        <taxon>Lampsilini</taxon>
        <taxon>Potamilus</taxon>
    </lineage>
</organism>
<comment type="subcellular location">
    <subcellularLocation>
        <location evidence="1">Secreted</location>
    </subcellularLocation>
</comment>
<protein>
    <submittedName>
        <fullName evidence="6">Uncharacterized protein</fullName>
    </submittedName>
</protein>
<dbReference type="GO" id="GO:0005576">
    <property type="term" value="C:extracellular region"/>
    <property type="evidence" value="ECO:0007669"/>
    <property type="project" value="UniProtKB-SubCell"/>
</dbReference>
<keyword evidence="4 5" id="KW-0732">Signal</keyword>
<evidence type="ECO:0000313" key="7">
    <source>
        <dbReference type="Proteomes" id="UP001195483"/>
    </source>
</evidence>
<sequence>MISRTIVMLLTILVTMLCNFAEQCTDPMDWSHFENTFDFLESSKMQAAFLLPRLGHSTRHDFLSIPGQYVDIVRNETLWGQKSCRPHFEFLDNYLHSTSLCPWYFVKNVDSNRKPEVLVEAMCACSDLDMSNVVINGKRIKCRSVPMFLKVLRRTGCKDGVYTYRFVWERISVGCVATYVSLESIDEKPRMSN</sequence>
<evidence type="ECO:0000256" key="5">
    <source>
        <dbReference type="SAM" id="SignalP"/>
    </source>
</evidence>
<evidence type="ECO:0000256" key="3">
    <source>
        <dbReference type="ARBA" id="ARBA00022525"/>
    </source>
</evidence>
<evidence type="ECO:0000313" key="6">
    <source>
        <dbReference type="EMBL" id="KAK3609477.1"/>
    </source>
</evidence>
<reference evidence="6" key="1">
    <citation type="journal article" date="2021" name="Genome Biol. Evol.">
        <title>A High-Quality Reference Genome for a Parasitic Bivalve with Doubly Uniparental Inheritance (Bivalvia: Unionida).</title>
        <authorList>
            <person name="Smith C.H."/>
        </authorList>
    </citation>
    <scope>NUCLEOTIDE SEQUENCE</scope>
    <source>
        <strain evidence="6">CHS0354</strain>
    </source>
</reference>
<dbReference type="Pfam" id="PF06083">
    <property type="entry name" value="IL17"/>
    <property type="match status" value="1"/>
</dbReference>
<dbReference type="InterPro" id="IPR029034">
    <property type="entry name" value="Cystine-knot_cytokine"/>
</dbReference>
<feature type="signal peptide" evidence="5">
    <location>
        <begin position="1"/>
        <end position="21"/>
    </location>
</feature>
<dbReference type="InterPro" id="IPR010345">
    <property type="entry name" value="IL-17_fam"/>
</dbReference>
<reference evidence="6" key="3">
    <citation type="submission" date="2023-05" db="EMBL/GenBank/DDBJ databases">
        <authorList>
            <person name="Smith C.H."/>
        </authorList>
    </citation>
    <scope>NUCLEOTIDE SEQUENCE</scope>
    <source>
        <strain evidence="6">CHS0354</strain>
        <tissue evidence="6">Mantle</tissue>
    </source>
</reference>
<dbReference type="Gene3D" id="2.10.90.10">
    <property type="entry name" value="Cystine-knot cytokines"/>
    <property type="match status" value="1"/>
</dbReference>
<comment type="caution">
    <text evidence="6">The sequence shown here is derived from an EMBL/GenBank/DDBJ whole genome shotgun (WGS) entry which is preliminary data.</text>
</comment>
<dbReference type="GO" id="GO:0005125">
    <property type="term" value="F:cytokine activity"/>
    <property type="evidence" value="ECO:0007669"/>
    <property type="project" value="InterPro"/>
</dbReference>
<name>A0AAE0TFM4_9BIVA</name>
<accession>A0AAE0TFM4</accession>
<feature type="chain" id="PRO_5042048791" evidence="5">
    <location>
        <begin position="22"/>
        <end position="193"/>
    </location>
</feature>
<proteinExistence type="inferred from homology"/>
<dbReference type="AlphaFoldDB" id="A0AAE0TFM4"/>
<keyword evidence="7" id="KW-1185">Reference proteome</keyword>